<protein>
    <recommendedName>
        <fullName evidence="4">VanZ family protein</fullName>
    </recommendedName>
</protein>
<dbReference type="KEGG" id="mee:DA075_29680"/>
<accession>A0A2R4WSJ9</accession>
<keyword evidence="1" id="KW-0472">Membrane</keyword>
<evidence type="ECO:0008006" key="4">
    <source>
        <dbReference type="Google" id="ProtNLM"/>
    </source>
</evidence>
<dbReference type="EMBL" id="CP028843">
    <property type="protein sequence ID" value="AWB24517.1"/>
    <property type="molecule type" value="Genomic_DNA"/>
</dbReference>
<evidence type="ECO:0000256" key="1">
    <source>
        <dbReference type="SAM" id="Phobius"/>
    </source>
</evidence>
<dbReference type="AlphaFoldDB" id="A0A2R4WSJ9"/>
<feature type="transmembrane region" description="Helical" evidence="1">
    <location>
        <begin position="109"/>
        <end position="126"/>
    </location>
</feature>
<feature type="transmembrane region" description="Helical" evidence="1">
    <location>
        <begin position="81"/>
        <end position="102"/>
    </location>
</feature>
<evidence type="ECO:0000313" key="3">
    <source>
        <dbReference type="Proteomes" id="UP000244755"/>
    </source>
</evidence>
<keyword evidence="3" id="KW-1185">Reference proteome</keyword>
<reference evidence="2 3" key="1">
    <citation type="submission" date="2018-04" db="EMBL/GenBank/DDBJ databases">
        <title>Methylobacterium sp. PR1016A genome.</title>
        <authorList>
            <person name="Park W."/>
        </authorList>
    </citation>
    <scope>NUCLEOTIDE SEQUENCE [LARGE SCALE GENOMIC DNA]</scope>
    <source>
        <strain evidence="2 3">PR1016A</strain>
    </source>
</reference>
<proteinExistence type="predicted"/>
<feature type="transmembrane region" description="Helical" evidence="1">
    <location>
        <begin position="138"/>
        <end position="158"/>
    </location>
</feature>
<keyword evidence="1" id="KW-1133">Transmembrane helix</keyword>
<gene>
    <name evidence="2" type="ORF">DA075_29680</name>
</gene>
<dbReference type="Proteomes" id="UP000244755">
    <property type="component" value="Chromosome 1"/>
</dbReference>
<organism evidence="2 3">
    <name type="scientific">Methylobacterium currus</name>
    <dbReference type="NCBI Taxonomy" id="2051553"/>
    <lineage>
        <taxon>Bacteria</taxon>
        <taxon>Pseudomonadati</taxon>
        <taxon>Pseudomonadota</taxon>
        <taxon>Alphaproteobacteria</taxon>
        <taxon>Hyphomicrobiales</taxon>
        <taxon>Methylobacteriaceae</taxon>
        <taxon>Methylobacterium</taxon>
    </lineage>
</organism>
<name>A0A2R4WSJ9_9HYPH</name>
<feature type="transmembrane region" description="Helical" evidence="1">
    <location>
        <begin position="56"/>
        <end position="75"/>
    </location>
</feature>
<sequence>MEPMPRCHTSFRRWLKAFGSGLRRKVRSGTGIRVMSQARAAWPARIPPRMSRASRYLGWLILAAIAVSTIAPIGYRPISGMPVSIERFGAFAVLAFLLALGYPRHRWQVLVLTVMAAGALEAFQLLEPTRHGRIADLMVKVVGCGFGAAASLAAGLVWPRLGTSGEA</sequence>
<evidence type="ECO:0000313" key="2">
    <source>
        <dbReference type="EMBL" id="AWB24517.1"/>
    </source>
</evidence>
<keyword evidence="1" id="KW-0812">Transmembrane</keyword>
<dbReference type="OrthoDB" id="8101133at2"/>